<evidence type="ECO:0000256" key="1">
    <source>
        <dbReference type="SAM" id="Phobius"/>
    </source>
</evidence>
<feature type="transmembrane region" description="Helical" evidence="1">
    <location>
        <begin position="268"/>
        <end position="284"/>
    </location>
</feature>
<feature type="transmembrane region" description="Helical" evidence="1">
    <location>
        <begin position="240"/>
        <end position="256"/>
    </location>
</feature>
<comment type="caution">
    <text evidence="2">The sequence shown here is derived from an EMBL/GenBank/DDBJ whole genome shotgun (WGS) entry which is preliminary data.</text>
</comment>
<dbReference type="EMBL" id="MGGD01000007">
    <property type="protein sequence ID" value="OGM21557.1"/>
    <property type="molecule type" value="Genomic_DNA"/>
</dbReference>
<evidence type="ECO:0008006" key="4">
    <source>
        <dbReference type="Google" id="ProtNLM"/>
    </source>
</evidence>
<keyword evidence="1" id="KW-0472">Membrane</keyword>
<feature type="transmembrane region" description="Helical" evidence="1">
    <location>
        <begin position="107"/>
        <end position="123"/>
    </location>
</feature>
<gene>
    <name evidence="2" type="ORF">A2771_01100</name>
</gene>
<feature type="transmembrane region" description="Helical" evidence="1">
    <location>
        <begin position="296"/>
        <end position="312"/>
    </location>
</feature>
<feature type="transmembrane region" description="Helical" evidence="1">
    <location>
        <begin position="52"/>
        <end position="70"/>
    </location>
</feature>
<feature type="transmembrane region" description="Helical" evidence="1">
    <location>
        <begin position="171"/>
        <end position="187"/>
    </location>
</feature>
<feature type="transmembrane region" description="Helical" evidence="1">
    <location>
        <begin position="129"/>
        <end position="159"/>
    </location>
</feature>
<keyword evidence="1" id="KW-0812">Transmembrane</keyword>
<feature type="transmembrane region" description="Helical" evidence="1">
    <location>
        <begin position="317"/>
        <end position="336"/>
    </location>
</feature>
<evidence type="ECO:0000313" key="3">
    <source>
        <dbReference type="Proteomes" id="UP000176741"/>
    </source>
</evidence>
<accession>A0A1F7Y2L3</accession>
<keyword evidence="1" id="KW-1133">Transmembrane helix</keyword>
<feature type="transmembrane region" description="Helical" evidence="1">
    <location>
        <begin position="342"/>
        <end position="359"/>
    </location>
</feature>
<name>A0A1F7Y2L3_9BACT</name>
<dbReference type="Proteomes" id="UP000176741">
    <property type="component" value="Unassembled WGS sequence"/>
</dbReference>
<proteinExistence type="predicted"/>
<evidence type="ECO:0000313" key="2">
    <source>
        <dbReference type="EMBL" id="OGM21557.1"/>
    </source>
</evidence>
<organism evidence="2 3">
    <name type="scientific">Candidatus Woesebacteria bacterium RIFCSPHIGHO2_01_FULL_38_26b</name>
    <dbReference type="NCBI Taxonomy" id="1802491"/>
    <lineage>
        <taxon>Bacteria</taxon>
        <taxon>Candidatus Woeseibacteriota</taxon>
    </lineage>
</organism>
<dbReference type="AlphaFoldDB" id="A0A1F7Y2L3"/>
<sequence length="364" mass="41967">MINESDSLDYHIPIAQSIEENGLFSPPKLNLGLGYYPAVGESILSLFMRLEIPLNIFNLFSLCILFYISSKLSLAWGVKKPFNYIFAFVITTANSVLRLVLAQTIDIWLAIFFAWSLYLYKNFKNTSFYFFTLGSALGMLLGVKYSGIFYVTLLLIIFGKYLSNLREPRKLVAFIVPFLLFGLSWYIRNYLLVGNPIYPGRLLDLPHDAQFTLQDDNPFRTLLFVKSGYINLFQSLISEYLFWGLTFLFLPAVIFYHKEKAKFGNIKLLSLISILSFVIFLFLPSRPQNIVSDIRYLFPSFMTAVLTFFLLSQKKGFLIELSVVALLGSVATLSQFDYRPKIIILWLIGVFIYSLFVKLKRNYI</sequence>
<reference evidence="2 3" key="1">
    <citation type="journal article" date="2016" name="Nat. Commun.">
        <title>Thousands of microbial genomes shed light on interconnected biogeochemical processes in an aquifer system.</title>
        <authorList>
            <person name="Anantharaman K."/>
            <person name="Brown C.T."/>
            <person name="Hug L.A."/>
            <person name="Sharon I."/>
            <person name="Castelle C.J."/>
            <person name="Probst A.J."/>
            <person name="Thomas B.C."/>
            <person name="Singh A."/>
            <person name="Wilkins M.J."/>
            <person name="Karaoz U."/>
            <person name="Brodie E.L."/>
            <person name="Williams K.H."/>
            <person name="Hubbard S.S."/>
            <person name="Banfield J.F."/>
        </authorList>
    </citation>
    <scope>NUCLEOTIDE SEQUENCE [LARGE SCALE GENOMIC DNA]</scope>
</reference>
<protein>
    <recommendedName>
        <fullName evidence="4">Glycosyltransferase RgtA/B/C/D-like domain-containing protein</fullName>
    </recommendedName>
</protein>